<dbReference type="RefSeq" id="WP_218446614.1">
    <property type="nucleotide sequence ID" value="NZ_JAGSPA010000005.1"/>
</dbReference>
<gene>
    <name evidence="3" type="ORF">KCG44_13340</name>
</gene>
<sequence>MDFNLNRLWAAVQTDLRLRLGDYLLPAAAFYFLPSLAVSLLVNVPPDAELLDNPAIRWGGLTNIVAVMGTLAITIKSLSPEVPTGMAIRRAGKLFPAAFILALLSGIATIIGIFALIVPGLIIAARLWLVIPVLIEERGRTIDIMKRSWAMTDGHTLKILGLFAMLMIVVLLAGMPVVALSALDGILGLGDPKIGDAGLLEAIAAGVVASGTGILAAVFAAKAYEMLVGRPIADTFS</sequence>
<keyword evidence="1" id="KW-1133">Transmembrane helix</keyword>
<keyword evidence="1" id="KW-0812">Transmembrane</keyword>
<evidence type="ECO:0000259" key="2">
    <source>
        <dbReference type="Pfam" id="PF10110"/>
    </source>
</evidence>
<evidence type="ECO:0000256" key="1">
    <source>
        <dbReference type="SAM" id="Phobius"/>
    </source>
</evidence>
<keyword evidence="1" id="KW-0472">Membrane</keyword>
<dbReference type="Pfam" id="PF10110">
    <property type="entry name" value="GPDPase_memb"/>
    <property type="match status" value="1"/>
</dbReference>
<reference evidence="3 4" key="1">
    <citation type="submission" date="2021-04" db="EMBL/GenBank/DDBJ databases">
        <authorList>
            <person name="Pira H."/>
            <person name="Risdian C."/>
            <person name="Wink J."/>
        </authorList>
    </citation>
    <scope>NUCLEOTIDE SEQUENCE [LARGE SCALE GENOMIC DNA]</scope>
    <source>
        <strain evidence="3 4">WHA3</strain>
    </source>
</reference>
<feature type="domain" description="Glycerophosphoryl diester phosphodiesterase membrane" evidence="2">
    <location>
        <begin position="98"/>
        <end position="175"/>
    </location>
</feature>
<proteinExistence type="predicted"/>
<accession>A0ABS6SH68</accession>
<feature type="transmembrane region" description="Helical" evidence="1">
    <location>
        <begin position="156"/>
        <end position="182"/>
    </location>
</feature>
<name>A0ABS6SH68_9SPHN</name>
<protein>
    <submittedName>
        <fullName evidence="3">Glycerophosphoryl diester phosphodiesterase membrane domain-containing protein</fullName>
    </submittedName>
</protein>
<dbReference type="EMBL" id="JAGSPA010000005">
    <property type="protein sequence ID" value="MBV7257764.1"/>
    <property type="molecule type" value="Genomic_DNA"/>
</dbReference>
<dbReference type="Proteomes" id="UP000722336">
    <property type="component" value="Unassembled WGS sequence"/>
</dbReference>
<feature type="transmembrane region" description="Helical" evidence="1">
    <location>
        <begin position="55"/>
        <end position="73"/>
    </location>
</feature>
<keyword evidence="4" id="KW-1185">Reference proteome</keyword>
<feature type="transmembrane region" description="Helical" evidence="1">
    <location>
        <begin position="23"/>
        <end position="43"/>
    </location>
</feature>
<feature type="transmembrane region" description="Helical" evidence="1">
    <location>
        <begin position="202"/>
        <end position="221"/>
    </location>
</feature>
<evidence type="ECO:0000313" key="3">
    <source>
        <dbReference type="EMBL" id="MBV7257764.1"/>
    </source>
</evidence>
<dbReference type="InterPro" id="IPR018476">
    <property type="entry name" value="GlyceroP-diester-Pdiesterase_M"/>
</dbReference>
<feature type="transmembrane region" description="Helical" evidence="1">
    <location>
        <begin position="117"/>
        <end position="135"/>
    </location>
</feature>
<evidence type="ECO:0000313" key="4">
    <source>
        <dbReference type="Proteomes" id="UP000722336"/>
    </source>
</evidence>
<feature type="transmembrane region" description="Helical" evidence="1">
    <location>
        <begin position="94"/>
        <end position="111"/>
    </location>
</feature>
<organism evidence="3 4">
    <name type="scientific">Pacificimonas pallii</name>
    <dbReference type="NCBI Taxonomy" id="2827236"/>
    <lineage>
        <taxon>Bacteria</taxon>
        <taxon>Pseudomonadati</taxon>
        <taxon>Pseudomonadota</taxon>
        <taxon>Alphaproteobacteria</taxon>
        <taxon>Sphingomonadales</taxon>
        <taxon>Sphingosinicellaceae</taxon>
        <taxon>Pacificimonas</taxon>
    </lineage>
</organism>
<comment type="caution">
    <text evidence="3">The sequence shown here is derived from an EMBL/GenBank/DDBJ whole genome shotgun (WGS) entry which is preliminary data.</text>
</comment>